<dbReference type="Proteomes" id="UP000050795">
    <property type="component" value="Unassembled WGS sequence"/>
</dbReference>
<dbReference type="PROSITE" id="PS50878">
    <property type="entry name" value="RT_POL"/>
    <property type="match status" value="1"/>
</dbReference>
<sequence>MQVLSLGPKFCHVSSKTNELYTKVQFENLMSQTPDLSPTSEKDLDQFKASILDSCYKYIRTQPSHRYLLTKEHRRQLKQLQENKDVILVRPDKGSGIVVMNRSDYNEKLTNILSDKTKFFESPNQKDTTERTENLLTKLLKRMKEDSVITQEVYEQIRPCSSTIPRLYGLPKVHKENVPLRPVIEMVNSPYHQIAKWLADILEPVKRHMTRYSLKDTFDFIDSVKDVNVYEGQMISLDVASLFTSIPLTETICFICNYIETNNVEVPLPINYLKELLLRCTFIIQFKFNEQFYVQKDGVAMGSPLGPLLADCFMASLENNILDPLISKLHLYKRYVGDTFIICDEKCDLDSLLKTFNVAHPSIRFTLERESNKAFPFLDVLLIRRDDCTIQRSIYPNPTWTGQFIDFQSFVPLTRKRNGEVKLLGVERY</sequence>
<reference evidence="3" key="2">
    <citation type="submission" date="2023-11" db="UniProtKB">
        <authorList>
            <consortium name="WormBaseParasite"/>
        </authorList>
    </citation>
    <scope>IDENTIFICATION</scope>
</reference>
<dbReference type="WBParaSite" id="TREG1_110120.1">
    <property type="protein sequence ID" value="TREG1_110120.1"/>
    <property type="gene ID" value="TREG1_110120"/>
</dbReference>
<name>A0AA85IV23_TRIRE</name>
<evidence type="ECO:0000313" key="3">
    <source>
        <dbReference type="WBParaSite" id="TREG1_110120.1"/>
    </source>
</evidence>
<dbReference type="Pfam" id="PF00078">
    <property type="entry name" value="RVT_1"/>
    <property type="match status" value="1"/>
</dbReference>
<feature type="domain" description="Reverse transcriptase" evidence="1">
    <location>
        <begin position="151"/>
        <end position="405"/>
    </location>
</feature>
<evidence type="ECO:0000259" key="1">
    <source>
        <dbReference type="PROSITE" id="PS50878"/>
    </source>
</evidence>
<dbReference type="AlphaFoldDB" id="A0AA85IV23"/>
<protein>
    <recommendedName>
        <fullName evidence="1">Reverse transcriptase domain-containing protein</fullName>
    </recommendedName>
</protein>
<proteinExistence type="predicted"/>
<dbReference type="PANTHER" id="PTHR21301:SF10">
    <property type="entry name" value="REVERSE TRANSCRIPTASE DOMAIN-CONTAINING PROTEIN"/>
    <property type="match status" value="1"/>
</dbReference>
<reference evidence="2" key="1">
    <citation type="submission" date="2022-06" db="EMBL/GenBank/DDBJ databases">
        <authorList>
            <person name="Berger JAMES D."/>
            <person name="Berger JAMES D."/>
        </authorList>
    </citation>
    <scope>NUCLEOTIDE SEQUENCE [LARGE SCALE GENOMIC DNA]</scope>
</reference>
<dbReference type="InterPro" id="IPR000477">
    <property type="entry name" value="RT_dom"/>
</dbReference>
<organism evidence="2 3">
    <name type="scientific">Trichobilharzia regenti</name>
    <name type="common">Nasal bird schistosome</name>
    <dbReference type="NCBI Taxonomy" id="157069"/>
    <lineage>
        <taxon>Eukaryota</taxon>
        <taxon>Metazoa</taxon>
        <taxon>Spiralia</taxon>
        <taxon>Lophotrochozoa</taxon>
        <taxon>Platyhelminthes</taxon>
        <taxon>Trematoda</taxon>
        <taxon>Digenea</taxon>
        <taxon>Strigeidida</taxon>
        <taxon>Schistosomatoidea</taxon>
        <taxon>Schistosomatidae</taxon>
        <taxon>Trichobilharzia</taxon>
    </lineage>
</organism>
<keyword evidence="2" id="KW-1185">Reference proteome</keyword>
<dbReference type="PANTHER" id="PTHR21301">
    <property type="entry name" value="REVERSE TRANSCRIPTASE"/>
    <property type="match status" value="1"/>
</dbReference>
<evidence type="ECO:0000313" key="2">
    <source>
        <dbReference type="Proteomes" id="UP000050795"/>
    </source>
</evidence>
<accession>A0AA85IV23</accession>